<feature type="region of interest" description="Disordered" evidence="1">
    <location>
        <begin position="1"/>
        <end position="102"/>
    </location>
</feature>
<organism evidence="2 3">
    <name type="scientific">Sarcoptes scabiei</name>
    <name type="common">Itch mite</name>
    <name type="synonym">Acarus scabiei</name>
    <dbReference type="NCBI Taxonomy" id="52283"/>
    <lineage>
        <taxon>Eukaryota</taxon>
        <taxon>Metazoa</taxon>
        <taxon>Ecdysozoa</taxon>
        <taxon>Arthropoda</taxon>
        <taxon>Chelicerata</taxon>
        <taxon>Arachnida</taxon>
        <taxon>Acari</taxon>
        <taxon>Acariformes</taxon>
        <taxon>Sarcoptiformes</taxon>
        <taxon>Astigmata</taxon>
        <taxon>Psoroptidia</taxon>
        <taxon>Sarcoptoidea</taxon>
        <taxon>Sarcoptidae</taxon>
        <taxon>Sarcoptinae</taxon>
        <taxon>Sarcoptes</taxon>
    </lineage>
</organism>
<dbReference type="GO" id="GO:0043516">
    <property type="term" value="P:regulation of DNA damage response, signal transduction by p53 class mediator"/>
    <property type="evidence" value="ECO:0007669"/>
    <property type="project" value="TreeGrafter"/>
</dbReference>
<dbReference type="PROSITE" id="PS50280">
    <property type="entry name" value="SET"/>
    <property type="match status" value="1"/>
</dbReference>
<protein>
    <submittedName>
        <fullName evidence="2">N-lysine methyltransferase SETD8-like protein</fullName>
    </submittedName>
</protein>
<dbReference type="VEuPathDB" id="VectorBase:SSCA003988"/>
<accession>A0A132AJG0</accession>
<dbReference type="AlphaFoldDB" id="A0A132AJG0"/>
<dbReference type="Gene3D" id="2.170.270.10">
    <property type="entry name" value="SET domain"/>
    <property type="match status" value="1"/>
</dbReference>
<dbReference type="InterPro" id="IPR001214">
    <property type="entry name" value="SET_dom"/>
</dbReference>
<comment type="caution">
    <text evidence="2">The sequence shown here is derived from an EMBL/GenBank/DDBJ whole genome shotgun (WGS) entry which is preliminary data.</text>
</comment>
<gene>
    <name evidence="2" type="ORF">QR98_0095140</name>
</gene>
<dbReference type="InterPro" id="IPR046341">
    <property type="entry name" value="SET_dom_sf"/>
</dbReference>
<dbReference type="PANTHER" id="PTHR46167:SF1">
    <property type="entry name" value="N-LYSINE METHYLTRANSFERASE KMT5A"/>
    <property type="match status" value="1"/>
</dbReference>
<feature type="compositionally biased region" description="Low complexity" evidence="1">
    <location>
        <begin position="1"/>
        <end position="19"/>
    </location>
</feature>
<proteinExistence type="predicted"/>
<dbReference type="GO" id="GO:0005700">
    <property type="term" value="C:polytene chromosome"/>
    <property type="evidence" value="ECO:0007669"/>
    <property type="project" value="TreeGrafter"/>
</dbReference>
<dbReference type="PANTHER" id="PTHR46167">
    <property type="entry name" value="N-LYSINE METHYLTRANSFERASE KMT5A"/>
    <property type="match status" value="1"/>
</dbReference>
<evidence type="ECO:0000313" key="3">
    <source>
        <dbReference type="Proteomes" id="UP000616769"/>
    </source>
</evidence>
<dbReference type="EMBL" id="JXLN01016100">
    <property type="protein sequence ID" value="KPM10949.1"/>
    <property type="molecule type" value="Genomic_DNA"/>
</dbReference>
<dbReference type="Proteomes" id="UP000616769">
    <property type="component" value="Unassembled WGS sequence"/>
</dbReference>
<sequence>MPSESTSPSKSSSKPQPLKTIENGKLKKRNVKKSVCTVRQKVTNSKTQKSDSCEQQQQQQINTDATNEEKSNKSAPQASNKKGSTNRTQSKSQSTEKKTVKNANNNVITNYFPIVSRRLLSAKLKEEEYQKNILHHVQNKVDPKEYLKITEFEDKGKAIIATAMIRKGSFICEYSGDLIDIETAKKREQDYEQEKAGCYMYYFNWNSNVWCVDATKPTGRYGRLINHSRKSPNCKTKIFVLNDRPHLIFIALKDINENEEILYDYGERDRMAIRSNPWLTTT</sequence>
<dbReference type="GO" id="GO:0042799">
    <property type="term" value="F:histone H4K20 methyltransferase activity"/>
    <property type="evidence" value="ECO:0007669"/>
    <property type="project" value="TreeGrafter"/>
</dbReference>
<evidence type="ECO:0000313" key="2">
    <source>
        <dbReference type="EMBL" id="KPM10949.1"/>
    </source>
</evidence>
<name>A0A132AJG0_SARSC</name>
<dbReference type="Pfam" id="PF00856">
    <property type="entry name" value="SET"/>
    <property type="match status" value="1"/>
</dbReference>
<dbReference type="SMART" id="SM00317">
    <property type="entry name" value="SET"/>
    <property type="match status" value="1"/>
</dbReference>
<dbReference type="InterPro" id="IPR047266">
    <property type="entry name" value="KMT5A-like_SET"/>
</dbReference>
<dbReference type="GO" id="GO:0005634">
    <property type="term" value="C:nucleus"/>
    <property type="evidence" value="ECO:0007669"/>
    <property type="project" value="TreeGrafter"/>
</dbReference>
<keyword evidence="2" id="KW-0489">Methyltransferase</keyword>
<dbReference type="CDD" id="cd10528">
    <property type="entry name" value="SET_SETD8"/>
    <property type="match status" value="1"/>
</dbReference>
<dbReference type="OrthoDB" id="5560686at2759"/>
<dbReference type="SUPFAM" id="SSF82199">
    <property type="entry name" value="SET domain"/>
    <property type="match status" value="1"/>
</dbReference>
<dbReference type="GO" id="GO:0006357">
    <property type="term" value="P:regulation of transcription by RNA polymerase II"/>
    <property type="evidence" value="ECO:0007669"/>
    <property type="project" value="TreeGrafter"/>
</dbReference>
<keyword evidence="2" id="KW-0808">Transferase</keyword>
<evidence type="ECO:0000256" key="1">
    <source>
        <dbReference type="SAM" id="MobiDB-lite"/>
    </source>
</evidence>
<dbReference type="InterPro" id="IPR051760">
    <property type="entry name" value="KMT5A"/>
</dbReference>
<reference evidence="2 3" key="1">
    <citation type="journal article" date="2015" name="Parasit. Vectors">
        <title>Draft genome of the scabies mite.</title>
        <authorList>
            <person name="Rider S.D.Jr."/>
            <person name="Morgan M.S."/>
            <person name="Arlian L.G."/>
        </authorList>
    </citation>
    <scope>NUCLEOTIDE SEQUENCE [LARGE SCALE GENOMIC DNA]</scope>
    <source>
        <strain evidence="2">Arlian Lab</strain>
    </source>
</reference>
<dbReference type="GO" id="GO:0032259">
    <property type="term" value="P:methylation"/>
    <property type="evidence" value="ECO:0007669"/>
    <property type="project" value="UniProtKB-KW"/>
</dbReference>
<feature type="compositionally biased region" description="Polar residues" evidence="1">
    <location>
        <begin position="73"/>
        <end position="93"/>
    </location>
</feature>